<keyword evidence="8" id="KW-1185">Reference proteome</keyword>
<evidence type="ECO:0000313" key="8">
    <source>
        <dbReference type="Proteomes" id="UP001217089"/>
    </source>
</evidence>
<keyword evidence="5" id="KW-1133">Transmembrane helix</keyword>
<dbReference type="Pfam" id="PF00732">
    <property type="entry name" value="GMC_oxred_N"/>
    <property type="match status" value="1"/>
</dbReference>
<proteinExistence type="inferred from homology"/>
<feature type="domain" description="Glucose-methanol-choline oxidoreductase N-terminal" evidence="6">
    <location>
        <begin position="309"/>
        <end position="323"/>
    </location>
</feature>
<dbReference type="PIRSF" id="PIRSF000137">
    <property type="entry name" value="Alcohol_oxidase"/>
    <property type="match status" value="1"/>
</dbReference>
<keyword evidence="4" id="KW-0274">FAD</keyword>
<dbReference type="InterPro" id="IPR036188">
    <property type="entry name" value="FAD/NAD-bd_sf"/>
</dbReference>
<comment type="cofactor">
    <cofactor evidence="1">
        <name>FAD</name>
        <dbReference type="ChEBI" id="CHEBI:57692"/>
    </cofactor>
</comment>
<dbReference type="Proteomes" id="UP001217089">
    <property type="component" value="Unassembled WGS sequence"/>
</dbReference>
<protein>
    <recommendedName>
        <fullName evidence="6">Glucose-methanol-choline oxidoreductase N-terminal domain-containing protein</fullName>
    </recommendedName>
</protein>
<dbReference type="InterPro" id="IPR007867">
    <property type="entry name" value="GMC_OxRtase_C"/>
</dbReference>
<evidence type="ECO:0000256" key="5">
    <source>
        <dbReference type="SAM" id="Phobius"/>
    </source>
</evidence>
<dbReference type="EMBL" id="JARBDR010000917">
    <property type="protein sequence ID" value="KAJ8302769.1"/>
    <property type="molecule type" value="Genomic_DNA"/>
</dbReference>
<evidence type="ECO:0000256" key="1">
    <source>
        <dbReference type="ARBA" id="ARBA00001974"/>
    </source>
</evidence>
<dbReference type="Gene3D" id="3.50.50.60">
    <property type="entry name" value="FAD/NAD(P)-binding domain"/>
    <property type="match status" value="1"/>
</dbReference>
<evidence type="ECO:0000313" key="7">
    <source>
        <dbReference type="EMBL" id="KAJ8302769.1"/>
    </source>
</evidence>
<reference evidence="7 8" key="1">
    <citation type="submission" date="2022-12" db="EMBL/GenBank/DDBJ databases">
        <title>Chromosome-level genome of Tegillarca granosa.</title>
        <authorList>
            <person name="Kim J."/>
        </authorList>
    </citation>
    <scope>NUCLEOTIDE SEQUENCE [LARGE SCALE GENOMIC DNA]</scope>
    <source>
        <strain evidence="7">Teg-2019</strain>
        <tissue evidence="7">Adductor muscle</tissue>
    </source>
</reference>
<dbReference type="Gene3D" id="3.30.560.10">
    <property type="entry name" value="Glucose Oxidase, domain 3"/>
    <property type="match status" value="1"/>
</dbReference>
<evidence type="ECO:0000259" key="6">
    <source>
        <dbReference type="PROSITE" id="PS00624"/>
    </source>
</evidence>
<dbReference type="Pfam" id="PF05199">
    <property type="entry name" value="GMC_oxred_C"/>
    <property type="match status" value="1"/>
</dbReference>
<name>A0ABQ9EBQ3_TEGGR</name>
<accession>A0ABQ9EBQ3</accession>
<feature type="transmembrane region" description="Helical" evidence="5">
    <location>
        <begin position="21"/>
        <end position="40"/>
    </location>
</feature>
<dbReference type="SUPFAM" id="SSF51905">
    <property type="entry name" value="FAD/NAD(P)-binding domain"/>
    <property type="match status" value="1"/>
</dbReference>
<dbReference type="PANTHER" id="PTHR11552">
    <property type="entry name" value="GLUCOSE-METHANOL-CHOLINE GMC OXIDOREDUCTASE"/>
    <property type="match status" value="1"/>
</dbReference>
<dbReference type="InterPro" id="IPR012132">
    <property type="entry name" value="GMC_OxRdtase"/>
</dbReference>
<keyword evidence="5" id="KW-0812">Transmembrane</keyword>
<comment type="similarity">
    <text evidence="2">Belongs to the GMC oxidoreductase family.</text>
</comment>
<evidence type="ECO:0000256" key="4">
    <source>
        <dbReference type="ARBA" id="ARBA00022827"/>
    </source>
</evidence>
<gene>
    <name evidence="7" type="ORF">KUTeg_019165</name>
</gene>
<keyword evidence="5" id="KW-0472">Membrane</keyword>
<organism evidence="7 8">
    <name type="scientific">Tegillarca granosa</name>
    <name type="common">Malaysian cockle</name>
    <name type="synonym">Anadara granosa</name>
    <dbReference type="NCBI Taxonomy" id="220873"/>
    <lineage>
        <taxon>Eukaryota</taxon>
        <taxon>Metazoa</taxon>
        <taxon>Spiralia</taxon>
        <taxon>Lophotrochozoa</taxon>
        <taxon>Mollusca</taxon>
        <taxon>Bivalvia</taxon>
        <taxon>Autobranchia</taxon>
        <taxon>Pteriomorphia</taxon>
        <taxon>Arcoida</taxon>
        <taxon>Arcoidea</taxon>
        <taxon>Arcidae</taxon>
        <taxon>Tegillarca</taxon>
    </lineage>
</organism>
<evidence type="ECO:0000256" key="3">
    <source>
        <dbReference type="ARBA" id="ARBA00022630"/>
    </source>
</evidence>
<evidence type="ECO:0000256" key="2">
    <source>
        <dbReference type="ARBA" id="ARBA00010790"/>
    </source>
</evidence>
<dbReference type="SUPFAM" id="SSF54373">
    <property type="entry name" value="FAD-linked reductases, C-terminal domain"/>
    <property type="match status" value="1"/>
</dbReference>
<dbReference type="InterPro" id="IPR000172">
    <property type="entry name" value="GMC_OxRdtase_N"/>
</dbReference>
<dbReference type="PROSITE" id="PS00624">
    <property type="entry name" value="GMC_OXRED_2"/>
    <property type="match status" value="1"/>
</dbReference>
<keyword evidence="3" id="KW-0285">Flavoprotein</keyword>
<sequence length="561" mass="63271">MHILQHISRLLTKHFQIFMMEQTSVILFLVGGLVMAYYFMSTPEPKIEVPLKDSYDYIIVGAGSAGSVLASRLSEDKENSVLLVEAGPEETDSPLVKVPIKWFSLQRTYLDWGFKTVPQKYSSFGLKNKESAWTRGRMLGGCSSHNAMVYIRGSRHDYDEWAEQGCKGWSFKDVLPYFLKNEHITLDQLKNSAYHSTGGSWSVKTHEVTPMADIYMKAGEQMGYKLTDCNGVNQLGFCKTPANTKNGQRISTAIAYLRPAMDRPNLHVSVNSLASKVLIKNKKATGIELIKNTRKVTVKANKEVILSGGAINSPQLLMLSGVGPAAHLKELGIPVHADLPVGDNLQDHLMLVNEHSINVSYSVTPEKIKSFWTNFQFDWLGTGIKTSSLIEGSAFFDTNKDTKYSDIQFHMYSAIPSDELVKQNFYYDEETRDKMKAFHGDNKYGFAVLVILLRPLSKGTLRLKSTDPLDHPLIDANYLSNNEDMKTYLQGVRLYEQFMDTKAIREIGASRENNAFLPFCTEHKRWSDSFWECIIRKYALTIYHPTTTCRMGPDNDPTAVG</sequence>
<dbReference type="PANTHER" id="PTHR11552:SF147">
    <property type="entry name" value="CHOLINE DEHYDROGENASE, MITOCHONDRIAL"/>
    <property type="match status" value="1"/>
</dbReference>
<comment type="caution">
    <text evidence="7">The sequence shown here is derived from an EMBL/GenBank/DDBJ whole genome shotgun (WGS) entry which is preliminary data.</text>
</comment>